<evidence type="ECO:0000313" key="1">
    <source>
        <dbReference type="EMBL" id="SVB47064.1"/>
    </source>
</evidence>
<feature type="non-terminal residue" evidence="1">
    <location>
        <position position="210"/>
    </location>
</feature>
<protein>
    <recommendedName>
        <fullName evidence="2">Creatinase N-terminal domain-containing protein</fullName>
    </recommendedName>
</protein>
<dbReference type="SUPFAM" id="SSF55920">
    <property type="entry name" value="Creatinase/aminopeptidase"/>
    <property type="match status" value="1"/>
</dbReference>
<feature type="non-terminal residue" evidence="1">
    <location>
        <position position="1"/>
    </location>
</feature>
<proteinExistence type="predicted"/>
<dbReference type="AlphaFoldDB" id="A0A382EAE8"/>
<dbReference type="EMBL" id="UINC01043268">
    <property type="protein sequence ID" value="SVB47064.1"/>
    <property type="molecule type" value="Genomic_DNA"/>
</dbReference>
<sequence length="210" mass="22596">VQEAIREYGLDGWLLYEFRGLNPISAALLGLGKTTRRGFVLIPDEGDPIALTHSIEASSWRHWPFIRRTYSSWSEMETEVAKLVGGRSRLAMEVSPGAAVPTLDYVPAGMASVLLALGVSMVSSGDLVSRFHSAWSETQLEEHRRAAEIVAATARGAFEKAADAVRTGSPTCEGALSEWIRDELRKAGLVAGTDCIVAVGPQAADSHYAP</sequence>
<name>A0A382EAE8_9ZZZZ</name>
<reference evidence="1" key="1">
    <citation type="submission" date="2018-05" db="EMBL/GenBank/DDBJ databases">
        <authorList>
            <person name="Lanie J.A."/>
            <person name="Ng W.-L."/>
            <person name="Kazmierczak K.M."/>
            <person name="Andrzejewski T.M."/>
            <person name="Davidsen T.M."/>
            <person name="Wayne K.J."/>
            <person name="Tettelin H."/>
            <person name="Glass J.I."/>
            <person name="Rusch D."/>
            <person name="Podicherti R."/>
            <person name="Tsui H.-C.T."/>
            <person name="Winkler M.E."/>
        </authorList>
    </citation>
    <scope>NUCLEOTIDE SEQUENCE</scope>
</reference>
<dbReference type="InterPro" id="IPR036005">
    <property type="entry name" value="Creatinase/aminopeptidase-like"/>
</dbReference>
<gene>
    <name evidence="1" type="ORF">METZ01_LOCUS199918</name>
</gene>
<evidence type="ECO:0008006" key="2">
    <source>
        <dbReference type="Google" id="ProtNLM"/>
    </source>
</evidence>
<accession>A0A382EAE8</accession>
<organism evidence="1">
    <name type="scientific">marine metagenome</name>
    <dbReference type="NCBI Taxonomy" id="408172"/>
    <lineage>
        <taxon>unclassified sequences</taxon>
        <taxon>metagenomes</taxon>
        <taxon>ecological metagenomes</taxon>
    </lineage>
</organism>
<dbReference type="Gene3D" id="3.90.230.10">
    <property type="entry name" value="Creatinase/methionine aminopeptidase superfamily"/>
    <property type="match status" value="1"/>
</dbReference>